<name>I0YQM1_COCSC</name>
<keyword evidence="3" id="KW-1185">Reference proteome</keyword>
<gene>
    <name evidence="2" type="ORF">COCSUDRAFT_54197</name>
</gene>
<dbReference type="InterPro" id="IPR004045">
    <property type="entry name" value="Glutathione_S-Trfase_N"/>
</dbReference>
<dbReference type="Gene3D" id="3.40.30.10">
    <property type="entry name" value="Glutaredoxin"/>
    <property type="match status" value="1"/>
</dbReference>
<dbReference type="SUPFAM" id="SSF52833">
    <property type="entry name" value="Thioredoxin-like"/>
    <property type="match status" value="1"/>
</dbReference>
<evidence type="ECO:0000313" key="2">
    <source>
        <dbReference type="EMBL" id="EIE20690.1"/>
    </source>
</evidence>
<dbReference type="InterPro" id="IPR054416">
    <property type="entry name" value="GST_UstS-like_C"/>
</dbReference>
<dbReference type="OrthoDB" id="505277at2759"/>
<protein>
    <submittedName>
        <fullName evidence="2">Glutathione S-transferase-like protein</fullName>
    </submittedName>
</protein>
<dbReference type="RefSeq" id="XP_005645234.1">
    <property type="nucleotide sequence ID" value="XM_005645177.1"/>
</dbReference>
<reference evidence="2 3" key="1">
    <citation type="journal article" date="2012" name="Genome Biol.">
        <title>The genome of the polar eukaryotic microalga coccomyxa subellipsoidea reveals traits of cold adaptation.</title>
        <authorList>
            <person name="Blanc G."/>
            <person name="Agarkova I."/>
            <person name="Grimwood J."/>
            <person name="Kuo A."/>
            <person name="Brueggeman A."/>
            <person name="Dunigan D."/>
            <person name="Gurnon J."/>
            <person name="Ladunga I."/>
            <person name="Lindquist E."/>
            <person name="Lucas S."/>
            <person name="Pangilinan J."/>
            <person name="Proschold T."/>
            <person name="Salamov A."/>
            <person name="Schmutz J."/>
            <person name="Weeks D."/>
            <person name="Yamada T."/>
            <person name="Claverie J.M."/>
            <person name="Grigoriev I."/>
            <person name="Van Etten J."/>
            <person name="Lomsadze A."/>
            <person name="Borodovsky M."/>
        </authorList>
    </citation>
    <scope>NUCLEOTIDE SEQUENCE [LARGE SCALE GENOMIC DNA]</scope>
    <source>
        <strain evidence="2 3">C-169</strain>
    </source>
</reference>
<evidence type="ECO:0000313" key="3">
    <source>
        <dbReference type="Proteomes" id="UP000007264"/>
    </source>
</evidence>
<proteinExistence type="predicted"/>
<dbReference type="KEGG" id="csl:COCSUDRAFT_54197"/>
<feature type="domain" description="GST N-terminal" evidence="1">
    <location>
        <begin position="9"/>
        <end position="88"/>
    </location>
</feature>
<accession>I0YQM1</accession>
<dbReference type="InterPro" id="IPR036282">
    <property type="entry name" value="Glutathione-S-Trfase_C_sf"/>
</dbReference>
<dbReference type="AlphaFoldDB" id="I0YQM1"/>
<comment type="caution">
    <text evidence="2">The sequence shown here is derived from an EMBL/GenBank/DDBJ whole genome shotgun (WGS) entry which is preliminary data.</text>
</comment>
<dbReference type="Proteomes" id="UP000007264">
    <property type="component" value="Unassembled WGS sequence"/>
</dbReference>
<dbReference type="GeneID" id="17038669"/>
<dbReference type="Pfam" id="PF13409">
    <property type="entry name" value="GST_N_2"/>
    <property type="match status" value="1"/>
</dbReference>
<evidence type="ECO:0000259" key="1">
    <source>
        <dbReference type="PROSITE" id="PS50404"/>
    </source>
</evidence>
<dbReference type="Gene3D" id="1.20.1050.10">
    <property type="match status" value="1"/>
</dbReference>
<dbReference type="Pfam" id="PF22041">
    <property type="entry name" value="GST_C_7"/>
    <property type="match status" value="1"/>
</dbReference>
<dbReference type="PROSITE" id="PS50404">
    <property type="entry name" value="GST_NTER"/>
    <property type="match status" value="1"/>
</dbReference>
<dbReference type="SUPFAM" id="SSF47616">
    <property type="entry name" value="GST C-terminal domain-like"/>
    <property type="match status" value="1"/>
</dbReference>
<dbReference type="EMBL" id="AGSI01000014">
    <property type="protein sequence ID" value="EIE20690.1"/>
    <property type="molecule type" value="Genomic_DNA"/>
</dbReference>
<dbReference type="InterPro" id="IPR036249">
    <property type="entry name" value="Thioredoxin-like_sf"/>
</dbReference>
<dbReference type="GO" id="GO:0016740">
    <property type="term" value="F:transferase activity"/>
    <property type="evidence" value="ECO:0007669"/>
    <property type="project" value="UniProtKB-KW"/>
</dbReference>
<dbReference type="STRING" id="574566.I0YQM1"/>
<sequence>MTKPISIYELEGAPNQFFSPFCWASKFAIAHKEIPIDTIRWKFKEGDKIAFSNQGLVPVIVDPNQDGKWVNDSWAIAKYLEETYPDRPSLFGGPQGEAAALFVQKWWLNGPVVTLMKVVMLDLLNAQTPDLQPWFRETREAKFGKLEEFATGAAGVPEFQKALEPLRQTLKEYSHLGGKNGPSYADHYIASFFMLAYAISPVKLLEKDDVMYAWRERMMSAYSGMGRNAVGHPESL</sequence>
<organism evidence="2 3">
    <name type="scientific">Coccomyxa subellipsoidea (strain C-169)</name>
    <name type="common">Green microalga</name>
    <dbReference type="NCBI Taxonomy" id="574566"/>
    <lineage>
        <taxon>Eukaryota</taxon>
        <taxon>Viridiplantae</taxon>
        <taxon>Chlorophyta</taxon>
        <taxon>core chlorophytes</taxon>
        <taxon>Trebouxiophyceae</taxon>
        <taxon>Trebouxiophyceae incertae sedis</taxon>
        <taxon>Coccomyxaceae</taxon>
        <taxon>Coccomyxa</taxon>
        <taxon>Coccomyxa subellipsoidea</taxon>
    </lineage>
</organism>